<dbReference type="Proteomes" id="UP000214746">
    <property type="component" value="Unassembled WGS sequence"/>
</dbReference>
<dbReference type="EMBL" id="NHRJ02000001">
    <property type="protein sequence ID" value="PZE22912.1"/>
    <property type="molecule type" value="Genomic_DNA"/>
</dbReference>
<evidence type="ECO:0000256" key="2">
    <source>
        <dbReference type="ARBA" id="ARBA00038115"/>
    </source>
</evidence>
<dbReference type="Gene3D" id="3.40.50.1820">
    <property type="entry name" value="alpha/beta hydrolase"/>
    <property type="match status" value="1"/>
</dbReference>
<feature type="domain" description="AB hydrolase-1" evidence="3">
    <location>
        <begin position="38"/>
        <end position="261"/>
    </location>
</feature>
<evidence type="ECO:0000256" key="1">
    <source>
        <dbReference type="ARBA" id="ARBA00022801"/>
    </source>
</evidence>
<proteinExistence type="inferred from homology"/>
<dbReference type="OrthoDB" id="9808543at2"/>
<comment type="caution">
    <text evidence="4">The sequence shown here is derived from an EMBL/GenBank/DDBJ whole genome shotgun (WGS) entry which is preliminary data.</text>
</comment>
<name>A0A2W1P5I2_PAEXE</name>
<dbReference type="GO" id="GO:0052689">
    <property type="term" value="F:carboxylic ester hydrolase activity"/>
    <property type="evidence" value="ECO:0007669"/>
    <property type="project" value="UniProtKB-ARBA"/>
</dbReference>
<evidence type="ECO:0000313" key="4">
    <source>
        <dbReference type="EMBL" id="PZE22912.1"/>
    </source>
</evidence>
<dbReference type="Pfam" id="PF12697">
    <property type="entry name" value="Abhydrolase_6"/>
    <property type="match status" value="1"/>
</dbReference>
<organism evidence="4 5">
    <name type="scientific">Paenibacillus xerothermodurans</name>
    <dbReference type="NCBI Taxonomy" id="1977292"/>
    <lineage>
        <taxon>Bacteria</taxon>
        <taxon>Bacillati</taxon>
        <taxon>Bacillota</taxon>
        <taxon>Bacilli</taxon>
        <taxon>Bacillales</taxon>
        <taxon>Paenibacillaceae</taxon>
        <taxon>Paenibacillus</taxon>
    </lineage>
</organism>
<keyword evidence="5" id="KW-1185">Reference proteome</keyword>
<dbReference type="PANTHER" id="PTHR22946:SF9">
    <property type="entry name" value="POLYKETIDE TRANSFERASE AF380"/>
    <property type="match status" value="1"/>
</dbReference>
<dbReference type="InterPro" id="IPR050261">
    <property type="entry name" value="FrsA_esterase"/>
</dbReference>
<dbReference type="AlphaFoldDB" id="A0A2W1P5I2"/>
<gene>
    <name evidence="4" type="ORF">CBW46_003180</name>
</gene>
<reference evidence="4" key="1">
    <citation type="submission" date="2018-06" db="EMBL/GenBank/DDBJ databases">
        <title>Paenibacillus xerothermodurans sp. nov. an extremely dry heat resistant spore forming bacterium isolated from the soil of Cape Canaveral, Florida.</title>
        <authorList>
            <person name="Seuylemezian A."/>
            <person name="Kaur N."/>
            <person name="Patil P."/>
            <person name="Patil P."/>
            <person name="Mayilraj S."/>
            <person name="Vaishampayan P."/>
        </authorList>
    </citation>
    <scope>NUCLEOTIDE SEQUENCE [LARGE SCALE GENOMIC DNA]</scope>
    <source>
        <strain evidence="4">ATCC 27380</strain>
    </source>
</reference>
<dbReference type="SUPFAM" id="SSF53474">
    <property type="entry name" value="alpha/beta-Hydrolases"/>
    <property type="match status" value="1"/>
</dbReference>
<dbReference type="PANTHER" id="PTHR22946">
    <property type="entry name" value="DIENELACTONE HYDROLASE DOMAIN-CONTAINING PROTEIN-RELATED"/>
    <property type="match status" value="1"/>
</dbReference>
<protein>
    <submittedName>
        <fullName evidence="4">Alpha/beta hydrolase</fullName>
    </submittedName>
</protein>
<keyword evidence="1 4" id="KW-0378">Hydrolase</keyword>
<evidence type="ECO:0000259" key="3">
    <source>
        <dbReference type="Pfam" id="PF12697"/>
    </source>
</evidence>
<sequence>MSSQTFVLDAGQLGTGEPLYIRGDVRYASEPVEARPVLIFVHGFKGFKDWGFFPYMAERFAEQGFYAVTFNFSCNGVRVEDFDELDRFAHNTYSREQQDLALVLQAINDRSLPAAERADAGRVYLLGHSRGGGNSIIFAAEHPQIAGVVTWNGIARADLFDEAFRAQVAERGVAYVPNARTKQNMPISAAFYEDLEQNRERYDIVRRLTELRIPVLQVQGDQDAPRLKASFRQLSAAAPQHETVTIEGGTHTFGAAHPFDATTLQLEQAVNCTLKFLSRHM</sequence>
<comment type="similarity">
    <text evidence="2">Belongs to the AB hydrolase superfamily. FUS2 hydrolase family.</text>
</comment>
<dbReference type="InterPro" id="IPR029058">
    <property type="entry name" value="AB_hydrolase_fold"/>
</dbReference>
<dbReference type="InterPro" id="IPR000073">
    <property type="entry name" value="AB_hydrolase_1"/>
</dbReference>
<accession>A0A2W1P5I2</accession>
<evidence type="ECO:0000313" key="5">
    <source>
        <dbReference type="Proteomes" id="UP000214746"/>
    </source>
</evidence>